<dbReference type="AlphaFoldDB" id="A0A5F1Z3B6"/>
<proteinExistence type="predicted"/>
<dbReference type="Proteomes" id="UP000298277">
    <property type="component" value="Unassembled WGS sequence"/>
</dbReference>
<dbReference type="EMBL" id="RQFA01000073">
    <property type="protein sequence ID" value="TGK29038.1"/>
    <property type="molecule type" value="Genomic_DNA"/>
</dbReference>
<sequence>MNDLRSEFSEKQKIELEKRLELKNLFIDKIFLGLILTVLGGLGEVYLEKIREADAANQKWLEYHYELIKTNKNQYYDLDAELQGILNLNRRSNPGERKIKLSEYKKKIDSFTISVNQNPLTGREEEKTIQAILILHNRYYLDLAMEYVDYCNDENVDPDLQGRCTALRLLPGVLADNFKAAIKKSVKIKEDRDGSEFKIRGIDYLIFADQEKISDYVETTVSDFADYLKKRKQI</sequence>
<keyword evidence="2" id="KW-1185">Reference proteome</keyword>
<comment type="caution">
    <text evidence="1">The sequence shown here is derived from an EMBL/GenBank/DDBJ whole genome shotgun (WGS) entry which is preliminary data.</text>
</comment>
<evidence type="ECO:0000313" key="1">
    <source>
        <dbReference type="EMBL" id="TGK29038.1"/>
    </source>
</evidence>
<gene>
    <name evidence="1" type="ORF">EHQ17_16930</name>
</gene>
<protein>
    <submittedName>
        <fullName evidence="1">Uncharacterized protein</fullName>
    </submittedName>
</protein>
<evidence type="ECO:0000313" key="2">
    <source>
        <dbReference type="Proteomes" id="UP000298277"/>
    </source>
</evidence>
<dbReference type="RefSeq" id="WP_135590332.1">
    <property type="nucleotide sequence ID" value="NZ_RQEZ01000007.1"/>
</dbReference>
<organism evidence="1 2">
    <name type="scientific">Leptospira gomenensis</name>
    <dbReference type="NCBI Taxonomy" id="2484974"/>
    <lineage>
        <taxon>Bacteria</taxon>
        <taxon>Pseudomonadati</taxon>
        <taxon>Spirochaetota</taxon>
        <taxon>Spirochaetia</taxon>
        <taxon>Leptospirales</taxon>
        <taxon>Leptospiraceae</taxon>
        <taxon>Leptospira</taxon>
    </lineage>
</organism>
<accession>A0A5F1Z3B6</accession>
<name>A0A5F1Z3B6_9LEPT</name>
<reference evidence="1" key="1">
    <citation type="journal article" date="2019" name="PLoS Negl. Trop. Dis.">
        <title>Revisiting the worldwide diversity of Leptospira species in the environment.</title>
        <authorList>
            <person name="Vincent A.T."/>
            <person name="Schiettekatte O."/>
            <person name="Bourhy P."/>
            <person name="Veyrier F.J."/>
            <person name="Picardeau M."/>
        </authorList>
    </citation>
    <scope>NUCLEOTIDE SEQUENCE [LARGE SCALE GENOMIC DNA]</scope>
    <source>
        <strain evidence="1">201800299</strain>
    </source>
</reference>
<dbReference type="OrthoDB" id="9937317at2"/>